<evidence type="ECO:0000313" key="4">
    <source>
        <dbReference type="Proteomes" id="UP001164746"/>
    </source>
</evidence>
<keyword evidence="4" id="KW-1185">Reference proteome</keyword>
<dbReference type="InterPro" id="IPR051468">
    <property type="entry name" value="Fungal_SecMetab_SDRs"/>
</dbReference>
<dbReference type="SUPFAM" id="SSF51735">
    <property type="entry name" value="NAD(P)-binding Rossmann-fold domains"/>
    <property type="match status" value="1"/>
</dbReference>
<evidence type="ECO:0000256" key="1">
    <source>
        <dbReference type="ARBA" id="ARBA00022857"/>
    </source>
</evidence>
<reference evidence="3" key="1">
    <citation type="submission" date="2022-11" db="EMBL/GenBank/DDBJ databases">
        <title>Centuries of genome instability and evolution in soft-shell clam transmissible cancer (bioRxiv).</title>
        <authorList>
            <person name="Hart S.F.M."/>
            <person name="Yonemitsu M.A."/>
            <person name="Giersch R.M."/>
            <person name="Beal B.F."/>
            <person name="Arriagada G."/>
            <person name="Davis B.W."/>
            <person name="Ostrander E.A."/>
            <person name="Goff S.P."/>
            <person name="Metzger M.J."/>
        </authorList>
    </citation>
    <scope>NUCLEOTIDE SEQUENCE</scope>
    <source>
        <strain evidence="3">MELC-2E11</strain>
        <tissue evidence="3">Siphon/mantle</tissue>
    </source>
</reference>
<protein>
    <submittedName>
        <fullName evidence="3">CSGA-like protein</fullName>
    </submittedName>
</protein>
<dbReference type="PANTHER" id="PTHR43544">
    <property type="entry name" value="SHORT-CHAIN DEHYDROGENASE/REDUCTASE"/>
    <property type="match status" value="1"/>
</dbReference>
<dbReference type="PANTHER" id="PTHR43544:SF7">
    <property type="entry name" value="NADB-LER2"/>
    <property type="match status" value="1"/>
</dbReference>
<proteinExistence type="predicted"/>
<dbReference type="Pfam" id="PF00106">
    <property type="entry name" value="adh_short"/>
    <property type="match status" value="1"/>
</dbReference>
<keyword evidence="1" id="KW-0521">NADP</keyword>
<keyword evidence="2" id="KW-0560">Oxidoreductase</keyword>
<dbReference type="Proteomes" id="UP001164746">
    <property type="component" value="Chromosome 4"/>
</dbReference>
<evidence type="ECO:0000256" key="2">
    <source>
        <dbReference type="ARBA" id="ARBA00023002"/>
    </source>
</evidence>
<dbReference type="InterPro" id="IPR036291">
    <property type="entry name" value="NAD(P)-bd_dom_sf"/>
</dbReference>
<name>A0ABY7DWH8_MYAAR</name>
<dbReference type="Gene3D" id="3.40.50.720">
    <property type="entry name" value="NAD(P)-binding Rossmann-like Domain"/>
    <property type="match status" value="2"/>
</dbReference>
<accession>A0ABY7DWH8</accession>
<dbReference type="EMBL" id="CP111015">
    <property type="protein sequence ID" value="WAR01404.1"/>
    <property type="molecule type" value="Genomic_DNA"/>
</dbReference>
<dbReference type="PRINTS" id="PR00081">
    <property type="entry name" value="GDHRDH"/>
</dbReference>
<gene>
    <name evidence="3" type="ORF">MAR_007962</name>
</gene>
<dbReference type="InterPro" id="IPR002347">
    <property type="entry name" value="SDR_fam"/>
</dbReference>
<sequence length="167" mass="18001">MEVNSVLVTGANRGLGLEFVKQFLSLPNSPKHVFAGCRNPDKAEAFLPLLRSAASRGGCLSVTNAAIINISTGVASITENDSGGGYPYRTSKAALNMITKNLSVDLKKDNILVAAVHPGWLKTDMGGTRATMETDEMARKLIDLMATFQSEDYTGKLYHFSGRVMPF</sequence>
<evidence type="ECO:0000313" key="3">
    <source>
        <dbReference type="EMBL" id="WAR01404.1"/>
    </source>
</evidence>
<organism evidence="3 4">
    <name type="scientific">Mya arenaria</name>
    <name type="common">Soft-shell clam</name>
    <dbReference type="NCBI Taxonomy" id="6604"/>
    <lineage>
        <taxon>Eukaryota</taxon>
        <taxon>Metazoa</taxon>
        <taxon>Spiralia</taxon>
        <taxon>Lophotrochozoa</taxon>
        <taxon>Mollusca</taxon>
        <taxon>Bivalvia</taxon>
        <taxon>Autobranchia</taxon>
        <taxon>Heteroconchia</taxon>
        <taxon>Euheterodonta</taxon>
        <taxon>Imparidentia</taxon>
        <taxon>Neoheterodontei</taxon>
        <taxon>Myida</taxon>
        <taxon>Myoidea</taxon>
        <taxon>Myidae</taxon>
        <taxon>Mya</taxon>
    </lineage>
</organism>